<dbReference type="HOGENOM" id="CLU_2832891_0_0_1"/>
<dbReference type="EMBL" id="KN835171">
    <property type="protein sequence ID" value="KIK45548.1"/>
    <property type="molecule type" value="Genomic_DNA"/>
</dbReference>
<reference evidence="2" key="2">
    <citation type="submission" date="2015-01" db="EMBL/GenBank/DDBJ databases">
        <title>Evolutionary Origins and Diversification of the Mycorrhizal Mutualists.</title>
        <authorList>
            <consortium name="DOE Joint Genome Institute"/>
            <consortium name="Mycorrhizal Genomics Consortium"/>
            <person name="Kohler A."/>
            <person name="Kuo A."/>
            <person name="Nagy L.G."/>
            <person name="Floudas D."/>
            <person name="Copeland A."/>
            <person name="Barry K.W."/>
            <person name="Cichocki N."/>
            <person name="Veneault-Fourrey C."/>
            <person name="LaButti K."/>
            <person name="Lindquist E.A."/>
            <person name="Lipzen A."/>
            <person name="Lundell T."/>
            <person name="Morin E."/>
            <person name="Murat C."/>
            <person name="Riley R."/>
            <person name="Ohm R."/>
            <person name="Sun H."/>
            <person name="Tunlid A."/>
            <person name="Henrissat B."/>
            <person name="Grigoriev I.V."/>
            <person name="Hibbett D.S."/>
            <person name="Martin F."/>
        </authorList>
    </citation>
    <scope>NUCLEOTIDE SEQUENCE [LARGE SCALE GENOMIC DNA]</scope>
    <source>
        <strain evidence="2">UH-Slu-Lm8-n1</strain>
    </source>
</reference>
<dbReference type="AlphaFoldDB" id="A0A0D0BR96"/>
<evidence type="ECO:0000313" key="2">
    <source>
        <dbReference type="Proteomes" id="UP000054485"/>
    </source>
</evidence>
<reference evidence="1 2" key="1">
    <citation type="submission" date="2014-04" db="EMBL/GenBank/DDBJ databases">
        <authorList>
            <consortium name="DOE Joint Genome Institute"/>
            <person name="Kuo A."/>
            <person name="Ruytinx J."/>
            <person name="Rineau F."/>
            <person name="Colpaert J."/>
            <person name="Kohler A."/>
            <person name="Nagy L.G."/>
            <person name="Floudas D."/>
            <person name="Copeland A."/>
            <person name="Barry K.W."/>
            <person name="Cichocki N."/>
            <person name="Veneault-Fourrey C."/>
            <person name="LaButti K."/>
            <person name="Lindquist E.A."/>
            <person name="Lipzen A."/>
            <person name="Lundell T."/>
            <person name="Morin E."/>
            <person name="Murat C."/>
            <person name="Sun H."/>
            <person name="Tunlid A."/>
            <person name="Henrissat B."/>
            <person name="Grigoriev I.V."/>
            <person name="Hibbett D.S."/>
            <person name="Martin F."/>
            <person name="Nordberg H.P."/>
            <person name="Cantor M.N."/>
            <person name="Hua S.X."/>
        </authorList>
    </citation>
    <scope>NUCLEOTIDE SEQUENCE [LARGE SCALE GENOMIC DNA]</scope>
    <source>
        <strain evidence="1 2">UH-Slu-Lm8-n1</strain>
    </source>
</reference>
<evidence type="ECO:0000313" key="1">
    <source>
        <dbReference type="EMBL" id="KIK45548.1"/>
    </source>
</evidence>
<dbReference type="Proteomes" id="UP000054485">
    <property type="component" value="Unassembled WGS sequence"/>
</dbReference>
<keyword evidence="2" id="KW-1185">Reference proteome</keyword>
<accession>A0A0D0BR96</accession>
<dbReference type="InParanoid" id="A0A0D0BR96"/>
<name>A0A0D0BR96_9AGAM</name>
<organism evidence="1 2">
    <name type="scientific">Suillus luteus UH-Slu-Lm8-n1</name>
    <dbReference type="NCBI Taxonomy" id="930992"/>
    <lineage>
        <taxon>Eukaryota</taxon>
        <taxon>Fungi</taxon>
        <taxon>Dikarya</taxon>
        <taxon>Basidiomycota</taxon>
        <taxon>Agaricomycotina</taxon>
        <taxon>Agaricomycetes</taxon>
        <taxon>Agaricomycetidae</taxon>
        <taxon>Boletales</taxon>
        <taxon>Suillineae</taxon>
        <taxon>Suillaceae</taxon>
        <taxon>Suillus</taxon>
    </lineage>
</organism>
<proteinExistence type="predicted"/>
<protein>
    <submittedName>
        <fullName evidence="1">Uncharacterized protein</fullName>
    </submittedName>
</protein>
<gene>
    <name evidence="1" type="ORF">CY34DRAFT_801479</name>
</gene>
<sequence>MWCSINFFSQHVPVAFAASTEGAFVKLNGKIMVAQNMSCGKYGSSHITNRDLLDWFILQLMAYQSF</sequence>